<evidence type="ECO:0008006" key="2">
    <source>
        <dbReference type="Google" id="ProtNLM"/>
    </source>
</evidence>
<sequence>RVIGVLDKNSSVWNNDIMLACVATDKHIIEMTLEYKNELKDTNWQVRIFDNMQEAQNWCLK</sequence>
<comment type="caution">
    <text evidence="1">The sequence shown here is derived from an EMBL/GenBank/DDBJ whole genome shotgun (WGS) entry which is preliminary data.</text>
</comment>
<proteinExistence type="predicted"/>
<feature type="non-terminal residue" evidence="1">
    <location>
        <position position="1"/>
    </location>
</feature>
<name>A0A0F8ZS71_9ZZZZ</name>
<dbReference type="AlphaFoldDB" id="A0A0F8ZS71"/>
<organism evidence="1">
    <name type="scientific">marine sediment metagenome</name>
    <dbReference type="NCBI Taxonomy" id="412755"/>
    <lineage>
        <taxon>unclassified sequences</taxon>
        <taxon>metagenomes</taxon>
        <taxon>ecological metagenomes</taxon>
    </lineage>
</organism>
<protein>
    <recommendedName>
        <fullName evidence="2">STAS/SEC14 domain-containing protein</fullName>
    </recommendedName>
</protein>
<dbReference type="EMBL" id="LAZR01049795">
    <property type="protein sequence ID" value="KKK88800.1"/>
    <property type="molecule type" value="Genomic_DNA"/>
</dbReference>
<gene>
    <name evidence="1" type="ORF">LCGC14_2739500</name>
</gene>
<accession>A0A0F8ZS71</accession>
<evidence type="ECO:0000313" key="1">
    <source>
        <dbReference type="EMBL" id="KKK88800.1"/>
    </source>
</evidence>
<reference evidence="1" key="1">
    <citation type="journal article" date="2015" name="Nature">
        <title>Complex archaea that bridge the gap between prokaryotes and eukaryotes.</title>
        <authorList>
            <person name="Spang A."/>
            <person name="Saw J.H."/>
            <person name="Jorgensen S.L."/>
            <person name="Zaremba-Niedzwiedzka K."/>
            <person name="Martijn J."/>
            <person name="Lind A.E."/>
            <person name="van Eijk R."/>
            <person name="Schleper C."/>
            <person name="Guy L."/>
            <person name="Ettema T.J."/>
        </authorList>
    </citation>
    <scope>NUCLEOTIDE SEQUENCE</scope>
</reference>